<evidence type="ECO:0000313" key="3">
    <source>
        <dbReference type="Proteomes" id="UP000256708"/>
    </source>
</evidence>
<accession>A0A3D8LE78</accession>
<dbReference type="OrthoDB" id="1062680at2"/>
<organism evidence="2 3">
    <name type="scientific">Pontibacter diazotrophicus</name>
    <dbReference type="NCBI Taxonomy" id="1400979"/>
    <lineage>
        <taxon>Bacteria</taxon>
        <taxon>Pseudomonadati</taxon>
        <taxon>Bacteroidota</taxon>
        <taxon>Cytophagia</taxon>
        <taxon>Cytophagales</taxon>
        <taxon>Hymenobacteraceae</taxon>
        <taxon>Pontibacter</taxon>
    </lineage>
</organism>
<dbReference type="PROSITE" id="PS51257">
    <property type="entry name" value="PROKAR_LIPOPROTEIN"/>
    <property type="match status" value="1"/>
</dbReference>
<dbReference type="AlphaFoldDB" id="A0A3D8LE78"/>
<dbReference type="Proteomes" id="UP000256708">
    <property type="component" value="Unassembled WGS sequence"/>
</dbReference>
<name>A0A3D8LE78_9BACT</name>
<keyword evidence="3" id="KW-1185">Reference proteome</keyword>
<keyword evidence="1" id="KW-0732">Signal</keyword>
<feature type="signal peptide" evidence="1">
    <location>
        <begin position="1"/>
        <end position="25"/>
    </location>
</feature>
<dbReference type="Pfam" id="PF14054">
    <property type="entry name" value="DUF4249"/>
    <property type="match status" value="1"/>
</dbReference>
<protein>
    <submittedName>
        <fullName evidence="2">DUF4249 domain-containing protein</fullName>
    </submittedName>
</protein>
<dbReference type="EMBL" id="QRGR01000007">
    <property type="protein sequence ID" value="RDV15708.1"/>
    <property type="molecule type" value="Genomic_DNA"/>
</dbReference>
<evidence type="ECO:0000256" key="1">
    <source>
        <dbReference type="SAM" id="SignalP"/>
    </source>
</evidence>
<reference evidence="3" key="1">
    <citation type="submission" date="2018-08" db="EMBL/GenBank/DDBJ databases">
        <authorList>
            <person name="Liu Z.-W."/>
            <person name="Du Z.-J."/>
        </authorList>
    </citation>
    <scope>NUCLEOTIDE SEQUENCE [LARGE SCALE GENOMIC DNA]</scope>
    <source>
        <strain evidence="3">H4X</strain>
    </source>
</reference>
<dbReference type="InterPro" id="IPR025345">
    <property type="entry name" value="DUF4249"/>
</dbReference>
<feature type="chain" id="PRO_5017542974" evidence="1">
    <location>
        <begin position="26"/>
        <end position="391"/>
    </location>
</feature>
<gene>
    <name evidence="2" type="ORF">DXT99_06750</name>
</gene>
<sequence>MQMYTRRLKSIICCCLLLLVGCVEPYAPEVIEGPNHYLVVDGLINGNGITTVKLSRTQNISEESMPMAEMGATLLLEEEQGAQYPLYETDPAMYVSNSLNLDHTKKYRLYIRLSTGREYVSDFVDVKQTPPIEKVSWEALDNSLQIYVSSRDPQNNTQYYRWEYEDTWAYTAALYSNIKYDEATGTIVARGRGDENIYNCWRSDSSKDIKLGTSAKLSQDVIHEYPILTLRALSEELRIKYSILVKQYALTQEAYQYWEALRKNTEGIGTLFDPLPAQLTGNVHSLANPDEPVIGYVGASSVQEKRIFVSRDELPKEWRYFYPTCQMDSLLPAEGETLADLAVRFKGGNYMPVTEIYPPQGGIAPIGYMGATKRCVDCRTRGTNVKPDFWE</sequence>
<evidence type="ECO:0000313" key="2">
    <source>
        <dbReference type="EMBL" id="RDV15708.1"/>
    </source>
</evidence>
<proteinExistence type="predicted"/>
<comment type="caution">
    <text evidence="2">The sequence shown here is derived from an EMBL/GenBank/DDBJ whole genome shotgun (WGS) entry which is preliminary data.</text>
</comment>